<proteinExistence type="predicted"/>
<keyword evidence="3" id="KW-1185">Reference proteome</keyword>
<reference evidence="2" key="1">
    <citation type="submission" date="2023-04" db="EMBL/GenBank/DDBJ databases">
        <authorList>
            <consortium name="ELIXIR-Norway"/>
        </authorList>
    </citation>
    <scope>NUCLEOTIDE SEQUENCE [LARGE SCALE GENOMIC DNA]</scope>
</reference>
<sequence>MFGTTSHFKSPLFFKAMVFTFRFAALHQTFLKEVKVKVAQSCPTLCHPMDYTVHGMLQARILEWVAFPFPRGSSQPGIKPRSPALQADSLPTELSGKPMTILSLI</sequence>
<feature type="region of interest" description="Disordered" evidence="1">
    <location>
        <begin position="74"/>
        <end position="93"/>
    </location>
</feature>
<evidence type="ECO:0000313" key="3">
    <source>
        <dbReference type="Proteomes" id="UP001176941"/>
    </source>
</evidence>
<protein>
    <submittedName>
        <fullName evidence="2">Uncharacterized protein</fullName>
    </submittedName>
</protein>
<name>A0ABN8ZJP3_RANTA</name>
<accession>A0ABN8ZJP3</accession>
<gene>
    <name evidence="2" type="ORF">MRATA1EN1_LOCUS22682</name>
</gene>
<dbReference type="EMBL" id="OX460345">
    <property type="protein sequence ID" value="CAI9173720.1"/>
    <property type="molecule type" value="Genomic_DNA"/>
</dbReference>
<dbReference type="Proteomes" id="UP001176941">
    <property type="component" value="Chromosome 34"/>
</dbReference>
<evidence type="ECO:0000313" key="2">
    <source>
        <dbReference type="EMBL" id="CAI9173720.1"/>
    </source>
</evidence>
<evidence type="ECO:0000256" key="1">
    <source>
        <dbReference type="SAM" id="MobiDB-lite"/>
    </source>
</evidence>
<organism evidence="2 3">
    <name type="scientific">Rangifer tarandus platyrhynchus</name>
    <name type="common">Svalbard reindeer</name>
    <dbReference type="NCBI Taxonomy" id="3082113"/>
    <lineage>
        <taxon>Eukaryota</taxon>
        <taxon>Metazoa</taxon>
        <taxon>Chordata</taxon>
        <taxon>Craniata</taxon>
        <taxon>Vertebrata</taxon>
        <taxon>Euteleostomi</taxon>
        <taxon>Mammalia</taxon>
        <taxon>Eutheria</taxon>
        <taxon>Laurasiatheria</taxon>
        <taxon>Artiodactyla</taxon>
        <taxon>Ruminantia</taxon>
        <taxon>Pecora</taxon>
        <taxon>Cervidae</taxon>
        <taxon>Odocoileinae</taxon>
        <taxon>Rangifer</taxon>
    </lineage>
</organism>